<comment type="caution">
    <text evidence="2">The sequence shown here is derived from an EMBL/GenBank/DDBJ whole genome shotgun (WGS) entry which is preliminary data.</text>
</comment>
<dbReference type="InterPro" id="IPR021385">
    <property type="entry name" value="DUF3017"/>
</dbReference>
<proteinExistence type="predicted"/>
<name>A0ABR9VY90_9MICO</name>
<organism evidence="2 3">
    <name type="scientific">Brachybacterium epidermidis</name>
    <dbReference type="NCBI Taxonomy" id="2781983"/>
    <lineage>
        <taxon>Bacteria</taxon>
        <taxon>Bacillati</taxon>
        <taxon>Actinomycetota</taxon>
        <taxon>Actinomycetes</taxon>
        <taxon>Micrococcales</taxon>
        <taxon>Dermabacteraceae</taxon>
        <taxon>Brachybacterium</taxon>
    </lineage>
</organism>
<dbReference type="EMBL" id="JADEYR010000001">
    <property type="protein sequence ID" value="MBE9402685.1"/>
    <property type="molecule type" value="Genomic_DNA"/>
</dbReference>
<feature type="transmembrane region" description="Helical" evidence="1">
    <location>
        <begin position="77"/>
        <end position="94"/>
    </location>
</feature>
<evidence type="ECO:0000256" key="1">
    <source>
        <dbReference type="SAM" id="Phobius"/>
    </source>
</evidence>
<dbReference type="Proteomes" id="UP000644727">
    <property type="component" value="Unassembled WGS sequence"/>
</dbReference>
<reference evidence="2 3" key="1">
    <citation type="submission" date="2020-10" db="EMBL/GenBank/DDBJ databases">
        <title>Draft genome and description of Brachybacterium epidermidis sp nov.</title>
        <authorList>
            <person name="Boxberger M."/>
            <person name="La Scola B."/>
        </authorList>
    </citation>
    <scope>NUCLEOTIDE SEQUENCE [LARGE SCALE GENOMIC DNA]</scope>
    <source>
        <strain evidence="2 3">Marseille-Q2903</strain>
    </source>
</reference>
<accession>A0ABR9VY90</accession>
<dbReference type="Pfam" id="PF11222">
    <property type="entry name" value="DUF3017"/>
    <property type="match status" value="1"/>
</dbReference>
<sequence length="96" mass="9552">MISDPSPFTVRAALRRQAVLTVALLALAVILVVGALGAVPLAGMLLAALMAVLAVMRLVLPTAAVGALAVRSRAVDAAVMLVIAAGLAVLSTSPNL</sequence>
<keyword evidence="1" id="KW-0812">Transmembrane</keyword>
<gene>
    <name evidence="2" type="ORF">IOE58_00180</name>
</gene>
<feature type="transmembrane region" description="Helical" evidence="1">
    <location>
        <begin position="18"/>
        <end position="39"/>
    </location>
</feature>
<keyword evidence="1" id="KW-1133">Transmembrane helix</keyword>
<dbReference type="RefSeq" id="WP_193864403.1">
    <property type="nucleotide sequence ID" value="NZ_JADEYR010000001.1"/>
</dbReference>
<feature type="transmembrane region" description="Helical" evidence="1">
    <location>
        <begin position="45"/>
        <end position="70"/>
    </location>
</feature>
<evidence type="ECO:0000313" key="2">
    <source>
        <dbReference type="EMBL" id="MBE9402685.1"/>
    </source>
</evidence>
<evidence type="ECO:0000313" key="3">
    <source>
        <dbReference type="Proteomes" id="UP000644727"/>
    </source>
</evidence>
<protein>
    <submittedName>
        <fullName evidence="2">DUF3017 domain-containing protein</fullName>
    </submittedName>
</protein>
<keyword evidence="3" id="KW-1185">Reference proteome</keyword>
<keyword evidence="1" id="KW-0472">Membrane</keyword>